<dbReference type="PANTHER" id="PTHR46033">
    <property type="entry name" value="PROTEIN MAIN-LIKE 2"/>
    <property type="match status" value="1"/>
</dbReference>
<keyword evidence="2" id="KW-1185">Reference proteome</keyword>
<reference evidence="1 2" key="1">
    <citation type="journal article" date="2022" name="G3 (Bethesda)">
        <title>Whole-genome sequence and methylome profiling of the almond [Prunus dulcis (Mill.) D.A. Webb] cultivar 'Nonpareil'.</title>
        <authorList>
            <person name="D'Amico-Willman K.M."/>
            <person name="Ouma W.Z."/>
            <person name="Meulia T."/>
            <person name="Sideli G.M."/>
            <person name="Gradziel T.M."/>
            <person name="Fresnedo-Ramirez J."/>
        </authorList>
    </citation>
    <scope>NUCLEOTIDE SEQUENCE [LARGE SCALE GENOMIC DNA]</scope>
    <source>
        <strain evidence="1">Clone GOH B32 T37-40</strain>
    </source>
</reference>
<name>A0AAD4WJA4_PRUDU</name>
<accession>A0AAD4WJA4</accession>
<gene>
    <name evidence="1" type="ORF">L3X38_011560</name>
</gene>
<dbReference type="GO" id="GO:0010073">
    <property type="term" value="P:meristem maintenance"/>
    <property type="evidence" value="ECO:0007669"/>
    <property type="project" value="InterPro"/>
</dbReference>
<dbReference type="AlphaFoldDB" id="A0AAD4WJA4"/>
<comment type="caution">
    <text evidence="1">The sequence shown here is derived from an EMBL/GenBank/DDBJ whole genome shotgun (WGS) entry which is preliminary data.</text>
</comment>
<evidence type="ECO:0000313" key="2">
    <source>
        <dbReference type="Proteomes" id="UP001054821"/>
    </source>
</evidence>
<proteinExistence type="predicted"/>
<organism evidence="1 2">
    <name type="scientific">Prunus dulcis</name>
    <name type="common">Almond</name>
    <name type="synonym">Amygdalus dulcis</name>
    <dbReference type="NCBI Taxonomy" id="3755"/>
    <lineage>
        <taxon>Eukaryota</taxon>
        <taxon>Viridiplantae</taxon>
        <taxon>Streptophyta</taxon>
        <taxon>Embryophyta</taxon>
        <taxon>Tracheophyta</taxon>
        <taxon>Spermatophyta</taxon>
        <taxon>Magnoliopsida</taxon>
        <taxon>eudicotyledons</taxon>
        <taxon>Gunneridae</taxon>
        <taxon>Pentapetalae</taxon>
        <taxon>rosids</taxon>
        <taxon>fabids</taxon>
        <taxon>Rosales</taxon>
        <taxon>Rosaceae</taxon>
        <taxon>Amygdaloideae</taxon>
        <taxon>Amygdaleae</taxon>
        <taxon>Prunus</taxon>
    </lineage>
</organism>
<sequence>MSRNRKDVMGILKTNFLSLYSDCLISRPLIDSVVHRLNAPPSGILQFFQILAGNFLSFSGDSGYRFHRLRRVWGGSTWLTRQLPKDVATQGYIHKNHNEFDPVVHVKITDHLSYRVDIEFGKGWRDRHLITALVGRWWDSTCTFYLDEVGELIMTPKDFSAISSLPVCGKPLNYDMEAYKNTIEIVRLFGNPIASIIKDKNIVDKYKEWKLQTTVQENLMAKVDEIKEYNWCGAELSCLYLSMDAISRRIVSSSRGYFQAWEVWA</sequence>
<dbReference type="Proteomes" id="UP001054821">
    <property type="component" value="Chromosome 2"/>
</dbReference>
<dbReference type="PANTHER" id="PTHR46033:SF8">
    <property type="entry name" value="PROTEIN MAINTENANCE OF MERISTEMS-LIKE"/>
    <property type="match status" value="1"/>
</dbReference>
<dbReference type="EMBL" id="JAJFAZ020000002">
    <property type="protein sequence ID" value="KAI5343684.1"/>
    <property type="molecule type" value="Genomic_DNA"/>
</dbReference>
<protein>
    <submittedName>
        <fullName evidence="1">Uncharacterized protein</fullName>
    </submittedName>
</protein>
<dbReference type="InterPro" id="IPR044824">
    <property type="entry name" value="MAIN-like"/>
</dbReference>
<evidence type="ECO:0000313" key="1">
    <source>
        <dbReference type="EMBL" id="KAI5343684.1"/>
    </source>
</evidence>